<protein>
    <submittedName>
        <fullName evidence="2">Transferase hexapeptide repeat</fullName>
    </submittedName>
</protein>
<dbReference type="Proteomes" id="UP000886597">
    <property type="component" value="Unassembled WGS sequence"/>
</dbReference>
<dbReference type="GeneID" id="69985557"/>
<reference evidence="2" key="2">
    <citation type="journal article" date="2020" name="Int. Dairy J.">
        <title>Lactic acid bacterial diversity in Brie cheese focusing on salt concentration and pH of isolation medium and characterisation of halophilic and alkaliphilic lactic acid bacterial isolates.</title>
        <authorList>
            <person name="Unno R."/>
            <person name="Matsutani M."/>
            <person name="Suzuki T."/>
            <person name="Kodama K."/>
            <person name="Matsushita H."/>
            <person name="Yamasato K."/>
            <person name="Koizumi Y."/>
            <person name="Ishikawa M."/>
        </authorList>
    </citation>
    <scope>NUCLEOTIDE SEQUENCE</scope>
    <source>
        <strain evidence="2">7C1</strain>
        <strain evidence="1">8C4</strain>
    </source>
</reference>
<evidence type="ECO:0000313" key="1">
    <source>
        <dbReference type="EMBL" id="GEQ49214.1"/>
    </source>
</evidence>
<dbReference type="Gene3D" id="2.160.10.10">
    <property type="entry name" value="Hexapeptide repeat proteins"/>
    <property type="match status" value="1"/>
</dbReference>
<dbReference type="SUPFAM" id="SSF51161">
    <property type="entry name" value="Trimeric LpxA-like enzymes"/>
    <property type="match status" value="1"/>
</dbReference>
<dbReference type="AlphaFoldDB" id="A0AAN4UCD7"/>
<dbReference type="Pfam" id="PF00132">
    <property type="entry name" value="Hexapep"/>
    <property type="match status" value="1"/>
</dbReference>
<dbReference type="CDD" id="cd04645">
    <property type="entry name" value="LbH_gamma_CA_like"/>
    <property type="match status" value="1"/>
</dbReference>
<evidence type="ECO:0000313" key="2">
    <source>
        <dbReference type="EMBL" id="GEQ54858.1"/>
    </source>
</evidence>
<proteinExistence type="predicted"/>
<dbReference type="RefSeq" id="WP_124006093.1">
    <property type="nucleotide sequence ID" value="NZ_BJYN01000049.1"/>
</dbReference>
<dbReference type="PANTHER" id="PTHR13061:SF29">
    <property type="entry name" value="GAMMA CARBONIC ANHYDRASE-LIKE 1, MITOCHONDRIAL-RELATED"/>
    <property type="match status" value="1"/>
</dbReference>
<name>A0AAN4UCD7_9ENTE</name>
<dbReference type="EMBL" id="BKBQ01000027">
    <property type="protein sequence ID" value="GEQ54858.1"/>
    <property type="molecule type" value="Genomic_DNA"/>
</dbReference>
<dbReference type="PANTHER" id="PTHR13061">
    <property type="entry name" value="DYNACTIN SUBUNIT P25"/>
    <property type="match status" value="1"/>
</dbReference>
<dbReference type="Proteomes" id="UP000886607">
    <property type="component" value="Unassembled WGS sequence"/>
</dbReference>
<reference evidence="2" key="1">
    <citation type="submission" date="2019-08" db="EMBL/GenBank/DDBJ databases">
        <authorList>
            <person name="Ishikawa M."/>
            <person name="Suzuki T."/>
            <person name="Matsutani M."/>
        </authorList>
    </citation>
    <scope>NUCLEOTIDE SEQUENCE</scope>
    <source>
        <strain evidence="2">7C1</strain>
        <strain evidence="1">8C4</strain>
    </source>
</reference>
<evidence type="ECO:0000313" key="4">
    <source>
        <dbReference type="Proteomes" id="UP000886607"/>
    </source>
</evidence>
<gene>
    <name evidence="1" type="ORF">TK11N_10660</name>
    <name evidence="2" type="ORF">TK2N_17020</name>
</gene>
<keyword evidence="2" id="KW-0808">Transferase</keyword>
<keyword evidence="4" id="KW-1185">Reference proteome</keyword>
<organism evidence="2 3">
    <name type="scientific">Tetragenococcus koreensis</name>
    <dbReference type="NCBI Taxonomy" id="290335"/>
    <lineage>
        <taxon>Bacteria</taxon>
        <taxon>Bacillati</taxon>
        <taxon>Bacillota</taxon>
        <taxon>Bacilli</taxon>
        <taxon>Lactobacillales</taxon>
        <taxon>Enterococcaceae</taxon>
        <taxon>Tetragenococcus</taxon>
    </lineage>
</organism>
<comment type="caution">
    <text evidence="2">The sequence shown here is derived from an EMBL/GenBank/DDBJ whole genome shotgun (WGS) entry which is preliminary data.</text>
</comment>
<evidence type="ECO:0000313" key="3">
    <source>
        <dbReference type="Proteomes" id="UP000886597"/>
    </source>
</evidence>
<dbReference type="GO" id="GO:0016740">
    <property type="term" value="F:transferase activity"/>
    <property type="evidence" value="ECO:0007669"/>
    <property type="project" value="UniProtKB-KW"/>
</dbReference>
<dbReference type="KEGG" id="tkr:C7K43_06315"/>
<dbReference type="InterPro" id="IPR047324">
    <property type="entry name" value="LbH_gamma_CA-like"/>
</dbReference>
<dbReference type="InterPro" id="IPR011004">
    <property type="entry name" value="Trimer_LpxA-like_sf"/>
</dbReference>
<accession>A0AAN4UCD7</accession>
<dbReference type="InterPro" id="IPR050484">
    <property type="entry name" value="Transf_Hexapept/Carb_Anhydrase"/>
</dbReference>
<sequence>MKNFIAGNATLVGDVILGREVTVWYNSVLRGDCAPISIGDRTNIQDGTVIHVDHGTPCEVGDNITVGHQCLLHGCKVEDGALIGMGSIVMNNAVVGKNSMVGAGSLVTQGTVIPPNSLALGRPARVVRELTAEEIEKNKENVNHYCQLGQDYLSGKYPEYKNDY</sequence>
<dbReference type="EMBL" id="BKBO01000014">
    <property type="protein sequence ID" value="GEQ49214.1"/>
    <property type="molecule type" value="Genomic_DNA"/>
</dbReference>
<dbReference type="InterPro" id="IPR001451">
    <property type="entry name" value="Hexapep"/>
</dbReference>